<evidence type="ECO:0008006" key="3">
    <source>
        <dbReference type="Google" id="ProtNLM"/>
    </source>
</evidence>
<proteinExistence type="predicted"/>
<dbReference type="AlphaFoldDB" id="A0A2H0XYA4"/>
<comment type="caution">
    <text evidence="1">The sequence shown here is derived from an EMBL/GenBank/DDBJ whole genome shotgun (WGS) entry which is preliminary data.</text>
</comment>
<protein>
    <recommendedName>
        <fullName evidence="3">ATPase</fullName>
    </recommendedName>
</protein>
<dbReference type="EMBL" id="PEYM01000066">
    <property type="protein sequence ID" value="PIS29979.1"/>
    <property type="molecule type" value="Genomic_DNA"/>
</dbReference>
<evidence type="ECO:0000313" key="1">
    <source>
        <dbReference type="EMBL" id="PIS29979.1"/>
    </source>
</evidence>
<dbReference type="Proteomes" id="UP000231343">
    <property type="component" value="Unassembled WGS sequence"/>
</dbReference>
<accession>A0A2H0XYA4</accession>
<gene>
    <name evidence="1" type="ORF">COT42_03805</name>
</gene>
<name>A0A2H0XYA4_UNCSA</name>
<sequence>MEILGLLDALESMILDGTKIPLTKKVLINEEAILGVIDKMRLVIQGGGKFAKEALVSKQRGESVEIVVEGEKLATDRPSLVDCRSAEETKAVEVLQQAYQMAKEIREGADKYADEILANLEATSTRILRTVKAGRERLKGEQPVAAGRQNEKE</sequence>
<reference evidence="1 2" key="1">
    <citation type="submission" date="2017-09" db="EMBL/GenBank/DDBJ databases">
        <title>Depth-based differentiation of microbial function through sediment-hosted aquifers and enrichment of novel symbionts in the deep terrestrial subsurface.</title>
        <authorList>
            <person name="Probst A.J."/>
            <person name="Ladd B."/>
            <person name="Jarett J.K."/>
            <person name="Geller-Mcgrath D.E."/>
            <person name="Sieber C.M."/>
            <person name="Emerson J.B."/>
            <person name="Anantharaman K."/>
            <person name="Thomas B.C."/>
            <person name="Malmstrom R."/>
            <person name="Stieglmeier M."/>
            <person name="Klingl A."/>
            <person name="Woyke T."/>
            <person name="Ryan C.M."/>
            <person name="Banfield J.F."/>
        </authorList>
    </citation>
    <scope>NUCLEOTIDE SEQUENCE [LARGE SCALE GENOMIC DNA]</scope>
    <source>
        <strain evidence="1">CG08_land_8_20_14_0_20_45_16</strain>
    </source>
</reference>
<organism evidence="1 2">
    <name type="scientific">Candidatus Saganbacteria bacterium CG08_land_8_20_14_0_20_45_16</name>
    <dbReference type="NCBI Taxonomy" id="2014293"/>
    <lineage>
        <taxon>Bacteria</taxon>
        <taxon>Bacillati</taxon>
        <taxon>Saganbacteria</taxon>
    </lineage>
</organism>
<evidence type="ECO:0000313" key="2">
    <source>
        <dbReference type="Proteomes" id="UP000231343"/>
    </source>
</evidence>